<protein>
    <submittedName>
        <fullName evidence="3">DUF4157 domain-containing protein</fullName>
    </submittedName>
</protein>
<dbReference type="EMBL" id="JAATEL010000025">
    <property type="protein sequence ID" value="NJP16667.1"/>
    <property type="molecule type" value="Genomic_DNA"/>
</dbReference>
<name>A0ABX0YVM5_STRTL</name>
<sequence>MAARTSSVTASAHRQQSTPAQALLALQRTAGNGAVVQTLRQAGNAQEQHRHGPGCGHQTSGQPHVQRSAVHEVLRGSGRPLGGDVRADMEARLGADFSDVRIHDDAAAKASAAELGARAYTSGNHIVIGEGGADRHTLAHELTHVIQQRQGPVAGTDNGAGLRVSDPSDRFEREAEANATRVLSRPAPERTGHDHESGRGPADAAAGAPVQRAEAEDGPQLTVSRGVVAKGT</sequence>
<evidence type="ECO:0000313" key="4">
    <source>
        <dbReference type="Proteomes" id="UP000635996"/>
    </source>
</evidence>
<comment type="caution">
    <text evidence="3">The sequence shown here is derived from an EMBL/GenBank/DDBJ whole genome shotgun (WGS) entry which is preliminary data.</text>
</comment>
<accession>A0ABX0YVM5</accession>
<feature type="compositionally biased region" description="Low complexity" evidence="1">
    <location>
        <begin position="200"/>
        <end position="209"/>
    </location>
</feature>
<dbReference type="Pfam" id="PF13699">
    <property type="entry name" value="eCIS_core"/>
    <property type="match status" value="1"/>
</dbReference>
<keyword evidence="4" id="KW-1185">Reference proteome</keyword>
<evidence type="ECO:0000313" key="3">
    <source>
        <dbReference type="EMBL" id="NJP16667.1"/>
    </source>
</evidence>
<proteinExistence type="predicted"/>
<feature type="region of interest" description="Disordered" evidence="1">
    <location>
        <begin position="42"/>
        <end position="65"/>
    </location>
</feature>
<organism evidence="3 4">
    <name type="scientific">Streptomyces thermoviolaceus subsp. thermoviolaceus</name>
    <dbReference type="NCBI Taxonomy" id="66860"/>
    <lineage>
        <taxon>Bacteria</taxon>
        <taxon>Bacillati</taxon>
        <taxon>Actinomycetota</taxon>
        <taxon>Actinomycetes</taxon>
        <taxon>Kitasatosporales</taxon>
        <taxon>Streptomycetaceae</taxon>
        <taxon>Streptomyces</taxon>
    </lineage>
</organism>
<dbReference type="InterPro" id="IPR025295">
    <property type="entry name" value="eCIS_core_dom"/>
</dbReference>
<feature type="compositionally biased region" description="Basic and acidic residues" evidence="1">
    <location>
        <begin position="187"/>
        <end position="198"/>
    </location>
</feature>
<feature type="domain" description="eCIS core" evidence="2">
    <location>
        <begin position="80"/>
        <end position="151"/>
    </location>
</feature>
<evidence type="ECO:0000259" key="2">
    <source>
        <dbReference type="Pfam" id="PF13699"/>
    </source>
</evidence>
<reference evidence="3 4" key="1">
    <citation type="submission" date="2020-03" db="EMBL/GenBank/DDBJ databases">
        <title>WGS of actinomycetes isolated from Thailand.</title>
        <authorList>
            <person name="Thawai C."/>
        </authorList>
    </citation>
    <scope>NUCLEOTIDE SEQUENCE [LARGE SCALE GENOMIC DNA]</scope>
    <source>
        <strain evidence="3 4">NBRC 13905</strain>
    </source>
</reference>
<dbReference type="Proteomes" id="UP000635996">
    <property type="component" value="Unassembled WGS sequence"/>
</dbReference>
<evidence type="ECO:0000256" key="1">
    <source>
        <dbReference type="SAM" id="MobiDB-lite"/>
    </source>
</evidence>
<feature type="region of interest" description="Disordered" evidence="1">
    <location>
        <begin position="173"/>
        <end position="232"/>
    </location>
</feature>
<gene>
    <name evidence="3" type="ORF">HCJ95_20910</name>
</gene>